<feature type="transmembrane region" description="Helical" evidence="5">
    <location>
        <begin position="398"/>
        <end position="418"/>
    </location>
</feature>
<keyword evidence="9" id="KW-1185">Reference proteome</keyword>
<feature type="transmembrane region" description="Helical" evidence="5">
    <location>
        <begin position="236"/>
        <end position="257"/>
    </location>
</feature>
<keyword evidence="4 5" id="KW-0472">Membrane</keyword>
<feature type="transmembrane region" description="Helical" evidence="5">
    <location>
        <begin position="200"/>
        <end position="224"/>
    </location>
</feature>
<feature type="transmembrane region" description="Helical" evidence="5">
    <location>
        <begin position="158"/>
        <end position="180"/>
    </location>
</feature>
<evidence type="ECO:0000313" key="9">
    <source>
        <dbReference type="Proteomes" id="UP000183997"/>
    </source>
</evidence>
<dbReference type="GO" id="GO:0050136">
    <property type="term" value="F:NADH dehydrogenase (quinone) (non-electrogenic) activity"/>
    <property type="evidence" value="ECO:0007669"/>
    <property type="project" value="UniProtKB-UniRule"/>
</dbReference>
<keyword evidence="3 5" id="KW-1133">Transmembrane helix</keyword>
<keyword evidence="5" id="KW-0813">Transport</keyword>
<dbReference type="Proteomes" id="UP000183997">
    <property type="component" value="Unassembled WGS sequence"/>
</dbReference>
<evidence type="ECO:0000256" key="3">
    <source>
        <dbReference type="ARBA" id="ARBA00022989"/>
    </source>
</evidence>
<sequence length="476" mass="51159">MHFDFSLLTTELSMFILGLATFVLGLVVPSRSRRGIGAFALFGLLAVLGLTVLNWDQQGVLLNGMYLVDRYAMFFKILCLSTAILVIFGSLRYVNEHLGNHFEYYSTIVFATLGMMVIASAGDFISLYLGIELMTISFIILVAFRSQDGKSLEAGIKYLLQAGLSSAVILYGFSLIYAATGTIVILEVAHATLQGQASPLLIAGMVMLVAGLGFKVSAVPFHMWSPDVYEGAPTPVTAFLAVGSKAVSFAALLRLFVAGLAGVHQQWDILVAVLAALSMIIGNLVAIPQTNIKRLLAYSSIAQAGYLLVGLVTASPAGIKAVMFYSFLYVFATVGAFTVVAVVYNKIKSDEIADYAGLVQRAPLAAAVMLICLLSMAGIPPLAGFVGKFYLFSTVVSGYLWLVYLGLIMSMISVYYYLRVVLVMFRDDPKDPAPIEMGSAANITLIITMVATIFLGIYPNPLSEVANSAAISFFLK</sequence>
<evidence type="ECO:0000256" key="2">
    <source>
        <dbReference type="ARBA" id="ARBA00022692"/>
    </source>
</evidence>
<keyword evidence="5" id="KW-0520">NAD</keyword>
<name>A0A1M6VZ88_9FIRM</name>
<dbReference type="Pfam" id="PF00361">
    <property type="entry name" value="Proton_antipo_M"/>
    <property type="match status" value="1"/>
</dbReference>
<dbReference type="InterPro" id="IPR001750">
    <property type="entry name" value="ND/Mrp_TM"/>
</dbReference>
<dbReference type="PANTHER" id="PTHR22773">
    <property type="entry name" value="NADH DEHYDROGENASE"/>
    <property type="match status" value="1"/>
</dbReference>
<evidence type="ECO:0000256" key="1">
    <source>
        <dbReference type="ARBA" id="ARBA00004127"/>
    </source>
</evidence>
<dbReference type="HAMAP" id="MF_00445">
    <property type="entry name" value="NDH1_NuoN_1"/>
    <property type="match status" value="1"/>
</dbReference>
<keyword evidence="5" id="KW-1003">Cell membrane</keyword>
<proteinExistence type="inferred from homology"/>
<dbReference type="PRINTS" id="PR01434">
    <property type="entry name" value="NADHDHGNASE5"/>
</dbReference>
<dbReference type="GO" id="GO:0048038">
    <property type="term" value="F:quinone binding"/>
    <property type="evidence" value="ECO:0007669"/>
    <property type="project" value="UniProtKB-KW"/>
</dbReference>
<dbReference type="EMBL" id="FRAR01000027">
    <property type="protein sequence ID" value="SHK86821.1"/>
    <property type="molecule type" value="Genomic_DNA"/>
</dbReference>
<feature type="transmembrane region" description="Helical" evidence="5">
    <location>
        <begin position="102"/>
        <end position="121"/>
    </location>
</feature>
<dbReference type="STRING" id="1121421.SAMN02745123_03410"/>
<comment type="subcellular location">
    <subcellularLocation>
        <location evidence="5">Cell membrane</location>
        <topology evidence="5">Multi-pass membrane protein</topology>
    </subcellularLocation>
    <subcellularLocation>
        <location evidence="1">Endomembrane system</location>
        <topology evidence="1">Multi-pass membrane protein</topology>
    </subcellularLocation>
    <subcellularLocation>
        <location evidence="6">Membrane</location>
        <topology evidence="6">Multi-pass membrane protein</topology>
    </subcellularLocation>
</comment>
<dbReference type="NCBIfam" id="TIGR01770">
    <property type="entry name" value="NDH_I_N"/>
    <property type="match status" value="1"/>
</dbReference>
<organism evidence="8 9">
    <name type="scientific">Desulforamulus aeronauticus DSM 10349</name>
    <dbReference type="NCBI Taxonomy" id="1121421"/>
    <lineage>
        <taxon>Bacteria</taxon>
        <taxon>Bacillati</taxon>
        <taxon>Bacillota</taxon>
        <taxon>Clostridia</taxon>
        <taxon>Eubacteriales</taxon>
        <taxon>Peptococcaceae</taxon>
        <taxon>Desulforamulus</taxon>
    </lineage>
</organism>
<feature type="transmembrane region" description="Helical" evidence="5">
    <location>
        <begin position="364"/>
        <end position="386"/>
    </location>
</feature>
<feature type="transmembrane region" description="Helical" evidence="5">
    <location>
        <begin position="127"/>
        <end position="146"/>
    </location>
</feature>
<feature type="transmembrane region" description="Helical" evidence="5">
    <location>
        <begin position="323"/>
        <end position="344"/>
    </location>
</feature>
<feature type="transmembrane region" description="Helical" evidence="5">
    <location>
        <begin position="73"/>
        <end position="95"/>
    </location>
</feature>
<keyword evidence="5" id="KW-1278">Translocase</keyword>
<protein>
    <recommendedName>
        <fullName evidence="5">NADH-quinone oxidoreductase subunit N</fullName>
        <ecNumber evidence="5">7.1.1.-</ecNumber>
    </recommendedName>
    <alternativeName>
        <fullName evidence="5">NADH dehydrogenase I subunit N</fullName>
    </alternativeName>
    <alternativeName>
        <fullName evidence="5">NDH-1 subunit N</fullName>
    </alternativeName>
</protein>
<keyword evidence="2 5" id="KW-0812">Transmembrane</keyword>
<comment type="catalytic activity">
    <reaction evidence="5">
        <text>a quinone + NADH + 5 H(+)(in) = a quinol + NAD(+) + 4 H(+)(out)</text>
        <dbReference type="Rhea" id="RHEA:57888"/>
        <dbReference type="ChEBI" id="CHEBI:15378"/>
        <dbReference type="ChEBI" id="CHEBI:24646"/>
        <dbReference type="ChEBI" id="CHEBI:57540"/>
        <dbReference type="ChEBI" id="CHEBI:57945"/>
        <dbReference type="ChEBI" id="CHEBI:132124"/>
    </reaction>
</comment>
<evidence type="ECO:0000256" key="6">
    <source>
        <dbReference type="RuleBase" id="RU000320"/>
    </source>
</evidence>
<feature type="domain" description="NADH:quinone oxidoreductase/Mrp antiporter transmembrane" evidence="7">
    <location>
        <begin position="121"/>
        <end position="412"/>
    </location>
</feature>
<gene>
    <name evidence="5" type="primary">nuoN</name>
    <name evidence="8" type="ORF">SAMN02745123_03410</name>
</gene>
<dbReference type="GO" id="GO:0005886">
    <property type="term" value="C:plasma membrane"/>
    <property type="evidence" value="ECO:0007669"/>
    <property type="project" value="UniProtKB-SubCell"/>
</dbReference>
<dbReference type="AlphaFoldDB" id="A0A1M6VZ88"/>
<dbReference type="InterPro" id="IPR010096">
    <property type="entry name" value="NADH-Q_OxRdtase_suN/2"/>
</dbReference>
<evidence type="ECO:0000259" key="7">
    <source>
        <dbReference type="Pfam" id="PF00361"/>
    </source>
</evidence>
<feature type="transmembrane region" description="Helical" evidence="5">
    <location>
        <begin position="35"/>
        <end position="53"/>
    </location>
</feature>
<dbReference type="GO" id="GO:0012505">
    <property type="term" value="C:endomembrane system"/>
    <property type="evidence" value="ECO:0007669"/>
    <property type="project" value="UniProtKB-SubCell"/>
</dbReference>
<dbReference type="RefSeq" id="WP_072916775.1">
    <property type="nucleotide sequence ID" value="NZ_FRAR01000027.1"/>
</dbReference>
<dbReference type="GO" id="GO:0042773">
    <property type="term" value="P:ATP synthesis coupled electron transport"/>
    <property type="evidence" value="ECO:0007669"/>
    <property type="project" value="InterPro"/>
</dbReference>
<accession>A0A1M6VZ88</accession>
<dbReference type="OrthoDB" id="9807568at2"/>
<evidence type="ECO:0000256" key="4">
    <source>
        <dbReference type="ARBA" id="ARBA00023136"/>
    </source>
</evidence>
<feature type="transmembrane region" description="Helical" evidence="5">
    <location>
        <begin position="295"/>
        <end position="317"/>
    </location>
</feature>
<keyword evidence="5" id="KW-0874">Quinone</keyword>
<comment type="similarity">
    <text evidence="5">Belongs to the complex I subunit 2 family.</text>
</comment>
<feature type="transmembrane region" description="Helical" evidence="5">
    <location>
        <begin position="269"/>
        <end position="288"/>
    </location>
</feature>
<dbReference type="EC" id="7.1.1.-" evidence="5"/>
<evidence type="ECO:0000313" key="8">
    <source>
        <dbReference type="EMBL" id="SHK86821.1"/>
    </source>
</evidence>
<feature type="transmembrane region" description="Helical" evidence="5">
    <location>
        <begin position="12"/>
        <end position="28"/>
    </location>
</feature>
<comment type="function">
    <text evidence="5">NDH-1 shuttles electrons from NADH, via FMN and iron-sulfur (Fe-S) centers, to quinones in the respiratory chain. The immediate electron acceptor for the enzyme in this species is believed to be a menaquinone. Couples the redox reaction to proton translocation (for every two electrons transferred, four hydrogen ions are translocated across the cytoplasmic membrane), and thus conserves the redox energy in a proton gradient.</text>
</comment>
<evidence type="ECO:0000256" key="5">
    <source>
        <dbReference type="HAMAP-Rule" id="MF_00445"/>
    </source>
</evidence>
<comment type="subunit">
    <text evidence="5">NDH-1 is composed of 14 different subunits. Subunits NuoA, H, J, K, L, M, N constitute the membrane sector of the complex.</text>
</comment>
<feature type="transmembrane region" description="Helical" evidence="5">
    <location>
        <begin position="439"/>
        <end position="458"/>
    </location>
</feature>
<dbReference type="GO" id="GO:0008137">
    <property type="term" value="F:NADH dehydrogenase (ubiquinone) activity"/>
    <property type="evidence" value="ECO:0007669"/>
    <property type="project" value="InterPro"/>
</dbReference>
<reference evidence="9" key="1">
    <citation type="submission" date="2016-11" db="EMBL/GenBank/DDBJ databases">
        <authorList>
            <person name="Varghese N."/>
            <person name="Submissions S."/>
        </authorList>
    </citation>
    <scope>NUCLEOTIDE SEQUENCE [LARGE SCALE GENOMIC DNA]</scope>
    <source>
        <strain evidence="9">DSM 10349</strain>
    </source>
</reference>